<evidence type="ECO:0000256" key="8">
    <source>
        <dbReference type="ARBA" id="ARBA00022967"/>
    </source>
</evidence>
<evidence type="ECO:0000259" key="17">
    <source>
        <dbReference type="Pfam" id="PF00361"/>
    </source>
</evidence>
<feature type="domain" description="NADH:quinone oxidoreductase/Mrp antiporter transmembrane" evidence="17">
    <location>
        <begin position="118"/>
        <end position="395"/>
    </location>
</feature>
<dbReference type="InterPro" id="IPR010934">
    <property type="entry name" value="NADH_DH_su5_C"/>
</dbReference>
<keyword evidence="13 16" id="KW-0496">Mitochondrion</keyword>
<feature type="domain" description="NADH dehydrogenase subunit 5 C-terminal" evidence="19">
    <location>
        <begin position="402"/>
        <end position="585"/>
    </location>
</feature>
<feature type="transmembrane region" description="Helical" evidence="16">
    <location>
        <begin position="161"/>
        <end position="177"/>
    </location>
</feature>
<evidence type="ECO:0000256" key="10">
    <source>
        <dbReference type="ARBA" id="ARBA00022989"/>
    </source>
</evidence>
<evidence type="ECO:0000256" key="3">
    <source>
        <dbReference type="ARBA" id="ARBA00021096"/>
    </source>
</evidence>
<evidence type="ECO:0000256" key="1">
    <source>
        <dbReference type="ARBA" id="ARBA00004448"/>
    </source>
</evidence>
<feature type="transmembrane region" description="Helical" evidence="16">
    <location>
        <begin position="12"/>
        <end position="45"/>
    </location>
</feature>
<feature type="transmembrane region" description="Helical" evidence="16">
    <location>
        <begin position="501"/>
        <end position="519"/>
    </location>
</feature>
<feature type="transmembrane region" description="Helical" evidence="16">
    <location>
        <begin position="57"/>
        <end position="85"/>
    </location>
</feature>
<dbReference type="GO" id="GO:0005743">
    <property type="term" value="C:mitochondrial inner membrane"/>
    <property type="evidence" value="ECO:0007669"/>
    <property type="project" value="UniProtKB-SubCell"/>
</dbReference>
<evidence type="ECO:0000256" key="2">
    <source>
        <dbReference type="ARBA" id="ARBA00012944"/>
    </source>
</evidence>
<dbReference type="GO" id="GO:0003954">
    <property type="term" value="F:NADH dehydrogenase activity"/>
    <property type="evidence" value="ECO:0007669"/>
    <property type="project" value="TreeGrafter"/>
</dbReference>
<dbReference type="PANTHER" id="PTHR42829:SF2">
    <property type="entry name" value="NADH-UBIQUINONE OXIDOREDUCTASE CHAIN 5"/>
    <property type="match status" value="1"/>
</dbReference>
<evidence type="ECO:0000313" key="20">
    <source>
        <dbReference type="EMBL" id="QDH07445.1"/>
    </source>
</evidence>
<dbReference type="Pfam" id="PF06455">
    <property type="entry name" value="NADH5_C"/>
    <property type="match status" value="1"/>
</dbReference>
<keyword evidence="14 16" id="KW-0472">Membrane</keyword>
<feature type="domain" description="NADH-Ubiquinone oxidoreductase (complex I) chain 5 N-terminal" evidence="18">
    <location>
        <begin position="55"/>
        <end position="99"/>
    </location>
</feature>
<organism evidence="20">
    <name type="scientific">Pilsbryoconcha exilis</name>
    <dbReference type="NCBI Taxonomy" id="178825"/>
    <lineage>
        <taxon>Eukaryota</taxon>
        <taxon>Metazoa</taxon>
        <taxon>Spiralia</taxon>
        <taxon>Lophotrochozoa</taxon>
        <taxon>Mollusca</taxon>
        <taxon>Bivalvia</taxon>
        <taxon>Autobranchia</taxon>
        <taxon>Heteroconchia</taxon>
        <taxon>Palaeoheterodonta</taxon>
        <taxon>Unionida</taxon>
        <taxon>Unionoidea</taxon>
        <taxon>Unionidae</taxon>
        <taxon>Gonideinae</taxon>
        <taxon>Pilsbryoconcha</taxon>
    </lineage>
</organism>
<dbReference type="GO" id="GO:0042773">
    <property type="term" value="P:ATP synthesis coupled electron transport"/>
    <property type="evidence" value="ECO:0007669"/>
    <property type="project" value="InterPro"/>
</dbReference>
<keyword evidence="6 16" id="KW-0812">Transmembrane</keyword>
<evidence type="ECO:0000256" key="14">
    <source>
        <dbReference type="ARBA" id="ARBA00023136"/>
    </source>
</evidence>
<evidence type="ECO:0000256" key="11">
    <source>
        <dbReference type="ARBA" id="ARBA00023027"/>
    </source>
</evidence>
<evidence type="ECO:0000256" key="16">
    <source>
        <dbReference type="RuleBase" id="RU003404"/>
    </source>
</evidence>
<feature type="transmembrane region" description="Helical" evidence="16">
    <location>
        <begin position="252"/>
        <end position="273"/>
    </location>
</feature>
<name>A0A513X0J2_9BIVA</name>
<keyword evidence="4 16" id="KW-0813">Transport</keyword>
<feature type="transmembrane region" description="Helical" evidence="16">
    <location>
        <begin position="349"/>
        <end position="367"/>
    </location>
</feature>
<feature type="transmembrane region" description="Helical" evidence="16">
    <location>
        <begin position="379"/>
        <end position="402"/>
    </location>
</feature>
<dbReference type="InterPro" id="IPR001516">
    <property type="entry name" value="Proton_antipo_N"/>
</dbReference>
<gene>
    <name evidence="20" type="primary">nad5</name>
</gene>
<evidence type="ECO:0000256" key="6">
    <source>
        <dbReference type="ARBA" id="ARBA00022692"/>
    </source>
</evidence>
<feature type="transmembrane region" description="Helical" evidence="16">
    <location>
        <begin position="280"/>
        <end position="302"/>
    </location>
</feature>
<evidence type="ECO:0000256" key="12">
    <source>
        <dbReference type="ARBA" id="ARBA00023075"/>
    </source>
</evidence>
<evidence type="ECO:0000259" key="18">
    <source>
        <dbReference type="Pfam" id="PF00662"/>
    </source>
</evidence>
<feature type="transmembrane region" description="Helical" evidence="16">
    <location>
        <begin position="222"/>
        <end position="240"/>
    </location>
</feature>
<comment type="function">
    <text evidence="16">Core subunit of the mitochondrial membrane respiratory chain NADH dehydrogenase (Complex I) which catalyzes electron transfer from NADH through the respiratory chain, using ubiquinone as an electron acceptor. Essential for the catalytic activity and assembly of complex I.</text>
</comment>
<dbReference type="AlphaFoldDB" id="A0A513X0J2"/>
<evidence type="ECO:0000259" key="19">
    <source>
        <dbReference type="Pfam" id="PF06455"/>
    </source>
</evidence>
<proteinExistence type="inferred from homology"/>
<comment type="catalytic activity">
    <reaction evidence="15 16">
        <text>a ubiquinone + NADH + 5 H(+)(in) = a ubiquinol + NAD(+) + 4 H(+)(out)</text>
        <dbReference type="Rhea" id="RHEA:29091"/>
        <dbReference type="Rhea" id="RHEA-COMP:9565"/>
        <dbReference type="Rhea" id="RHEA-COMP:9566"/>
        <dbReference type="ChEBI" id="CHEBI:15378"/>
        <dbReference type="ChEBI" id="CHEBI:16389"/>
        <dbReference type="ChEBI" id="CHEBI:17976"/>
        <dbReference type="ChEBI" id="CHEBI:57540"/>
        <dbReference type="ChEBI" id="CHEBI:57945"/>
        <dbReference type="EC" id="7.1.1.2"/>
    </reaction>
</comment>
<keyword evidence="10 16" id="KW-1133">Transmembrane helix</keyword>
<reference evidence="20" key="1">
    <citation type="journal article" date="2019" name="Heredity">
        <title>Mesozoic mitogenome rearrangements and freshwater mussel (Bivalvia: Unionoidea) macroevolution.</title>
        <authorList>
            <person name="Froufe E."/>
            <person name="Bolotov I."/>
            <person name="Aldridge D.C."/>
            <person name="Bogan A.E."/>
            <person name="Breton S."/>
            <person name="Gan H.M."/>
            <person name="Kovitvadhi U."/>
            <person name="Kovitvadhi S."/>
            <person name="Riccardi N."/>
            <person name="Secci-Petretto G."/>
            <person name="Sousa R."/>
            <person name="Teixeira A."/>
            <person name="Varandas S."/>
            <person name="Zanatta D."/>
            <person name="Zieritz A."/>
            <person name="Fonseca M.M."/>
            <person name="Lopes-Lima M."/>
        </authorList>
    </citation>
    <scope>NUCLEOTIDE SEQUENCE</scope>
    <source>
        <tissue evidence="20">Gonad tissue</tissue>
    </source>
</reference>
<feature type="transmembrane region" description="Helical" evidence="16">
    <location>
        <begin position="567"/>
        <end position="588"/>
    </location>
</feature>
<feature type="transmembrane region" description="Helical" evidence="16">
    <location>
        <begin position="458"/>
        <end position="480"/>
    </location>
</feature>
<comment type="similarity">
    <text evidence="16">Belongs to the complex I subunit 5 family.</text>
</comment>
<evidence type="ECO:0000256" key="13">
    <source>
        <dbReference type="ARBA" id="ARBA00023128"/>
    </source>
</evidence>
<feature type="transmembrane region" description="Helical" evidence="16">
    <location>
        <begin position="183"/>
        <end position="201"/>
    </location>
</feature>
<dbReference type="Pfam" id="PF00361">
    <property type="entry name" value="Proton_antipo_M"/>
    <property type="match status" value="1"/>
</dbReference>
<feature type="transmembrane region" description="Helical" evidence="16">
    <location>
        <begin position="97"/>
        <end position="116"/>
    </location>
</feature>
<dbReference type="PRINTS" id="PR01434">
    <property type="entry name" value="NADHDHGNASE5"/>
</dbReference>
<evidence type="ECO:0000256" key="15">
    <source>
        <dbReference type="ARBA" id="ARBA00049551"/>
    </source>
</evidence>
<keyword evidence="5" id="KW-0679">Respiratory chain</keyword>
<evidence type="ECO:0000256" key="4">
    <source>
        <dbReference type="ARBA" id="ARBA00022448"/>
    </source>
</evidence>
<evidence type="ECO:0000256" key="5">
    <source>
        <dbReference type="ARBA" id="ARBA00022660"/>
    </source>
</evidence>
<accession>A0A513X0J2</accession>
<dbReference type="InterPro" id="IPR003945">
    <property type="entry name" value="NU5C-like"/>
</dbReference>
<dbReference type="GO" id="GO:0015990">
    <property type="term" value="P:electron transport coupled proton transport"/>
    <property type="evidence" value="ECO:0007669"/>
    <property type="project" value="TreeGrafter"/>
</dbReference>
<dbReference type="EC" id="7.1.1.2" evidence="2 16"/>
<dbReference type="GO" id="GO:0008137">
    <property type="term" value="F:NADH dehydrogenase (ubiquinone) activity"/>
    <property type="evidence" value="ECO:0007669"/>
    <property type="project" value="UniProtKB-EC"/>
</dbReference>
<sequence>MIYYSKISLSRPALYLALVLGGSLLVGSFLLLCILLGGMIVGVFVLEWEFFGACGFAMSVLVLVDLPSVLFSSVVCLIGGCVFVFSASYMEGDKFEGVFYCLVFVFVMAMNTLIFIPNLVFVLVGWDILGIVSFFLVIYYQSSYSVSAGMLTVLMNRIGDVFLVLSIGLGSEAGFWGDLWTKNFLGSLSVVLVLLIGASMTKSAQVPFSSWLPAAMAAPTPVSALVHSSTLVTVGVYFLFRHYCLLVSVDGLLSFLSKIGCVTLLMGSLGACAEIDMKKLIALSTLSHLGFMVYILGIGYPIVGFFHLLSHALFKSLLFLCAGSYIHMAGSCQDLRQMAGTGWGSSPSLVSCTVVGFNSLCGVPYLSGFYSKDAILEGAISSGVGSLEVLCLVVSAMASCYYSARLLSWSIFGSFGGGGLVCGFCESSLVVVPISLLALGGIMVGHMVHEVWVGVYEVFLLSFWVKMSLFVVLNLGNIVMSSDGDNHGYPSWLKFCKSVDCLSAFMAFFGGMWFLRWLHYPLFSPWFSGSALMVGVVEMGWMEVMGGSGVGVSFVSPSVGLHMFEGVSVFHVLRFTVAVLFLVVLVFFL</sequence>
<feature type="transmembrane region" description="Helical" evidence="16">
    <location>
        <begin position="122"/>
        <end position="140"/>
    </location>
</feature>
<keyword evidence="8" id="KW-1278">Translocase</keyword>
<keyword evidence="12 16" id="KW-0830">Ubiquinone</keyword>
<evidence type="ECO:0000256" key="7">
    <source>
        <dbReference type="ARBA" id="ARBA00022792"/>
    </source>
</evidence>
<evidence type="ECO:0000256" key="9">
    <source>
        <dbReference type="ARBA" id="ARBA00022982"/>
    </source>
</evidence>
<dbReference type="Pfam" id="PF00662">
    <property type="entry name" value="Proton_antipo_N"/>
    <property type="match status" value="1"/>
</dbReference>
<comment type="subcellular location">
    <subcellularLocation>
        <location evidence="1">Mitochondrion inner membrane</location>
        <topology evidence="1">Multi-pass membrane protein</topology>
    </subcellularLocation>
</comment>
<geneLocation type="mitochondrion" evidence="20"/>
<dbReference type="InterPro" id="IPR001750">
    <property type="entry name" value="ND/Mrp_TM"/>
</dbReference>
<dbReference type="EMBL" id="MK994777">
    <property type="protein sequence ID" value="QDH07445.1"/>
    <property type="molecule type" value="Genomic_DNA"/>
</dbReference>
<keyword evidence="9" id="KW-0249">Electron transport</keyword>
<keyword evidence="7" id="KW-0999">Mitochondrion inner membrane</keyword>
<keyword evidence="11 16" id="KW-0520">NAD</keyword>
<dbReference type="PANTHER" id="PTHR42829">
    <property type="entry name" value="NADH-UBIQUINONE OXIDOREDUCTASE CHAIN 5"/>
    <property type="match status" value="1"/>
</dbReference>
<protein>
    <recommendedName>
        <fullName evidence="3 16">NADH-ubiquinone oxidoreductase chain 5</fullName>
        <ecNumber evidence="2 16">7.1.1.2</ecNumber>
    </recommendedName>
</protein>